<dbReference type="InterPro" id="IPR001714">
    <property type="entry name" value="Pept_M24_MAP"/>
</dbReference>
<proteinExistence type="predicted"/>
<dbReference type="Gene3D" id="3.90.230.10">
    <property type="entry name" value="Creatinase/methionine aminopeptidase superfamily"/>
    <property type="match status" value="1"/>
</dbReference>
<reference evidence="3 4" key="1">
    <citation type="journal article" date="2016" name="J. Microbiol.">
        <title>Dankookia rubra gen. nov., sp. nov., an alphaproteobacterium isolated from sediment of a shallow stream.</title>
        <authorList>
            <person name="Kim W.H."/>
            <person name="Kim D.H."/>
            <person name="Kang K."/>
            <person name="Ahn T.Y."/>
        </authorList>
    </citation>
    <scope>NUCLEOTIDE SEQUENCE [LARGE SCALE GENOMIC DNA]</scope>
    <source>
        <strain evidence="3 4">JCM30602</strain>
    </source>
</reference>
<evidence type="ECO:0000259" key="1">
    <source>
        <dbReference type="Pfam" id="PF00557"/>
    </source>
</evidence>
<dbReference type="PANTHER" id="PTHR46112">
    <property type="entry name" value="AMINOPEPTIDASE"/>
    <property type="match status" value="1"/>
</dbReference>
<sequence>MSATTQSRSVVESVAEASRVVQGRPPFDASRLDSLLGAADVDAVVTTSRQAAQYMLGGYSFPFFDHRDAIGLSRYLPVMVYVRERPELTAYIAHRLEKHEHQLGRFWTPVVKTVSGTTTDAIEHAVAYLRGLDVPLRRVGIEPAYLPSDSAAVLRDGLANCALLDASQALERLRARKSPAELVLLREASERVVESMLATFAACAPGQTKSELVARLRREEEHRGLTFEYCLITAGAGLNRAASAQPIQEGDILSLDSGGRYQGYIGDLCRMGIVGEPDSELEDLLAEVDSIQQMARSRIRAGVLGGEVQSAGEEAAAASPLSTHLEFLAHGMGLVQHEAPWLTATGPIPYAAHDAGRALEAGMVLSVETTLLHPARGFIKLEDTIVVTETGHEPLGDAGRGWNRAGRQA</sequence>
<dbReference type="GO" id="GO:0004177">
    <property type="term" value="F:aminopeptidase activity"/>
    <property type="evidence" value="ECO:0007669"/>
    <property type="project" value="UniProtKB-KW"/>
</dbReference>
<evidence type="ECO:0000259" key="2">
    <source>
        <dbReference type="Pfam" id="PF01321"/>
    </source>
</evidence>
<dbReference type="InterPro" id="IPR000994">
    <property type="entry name" value="Pept_M24"/>
</dbReference>
<dbReference type="Proteomes" id="UP000295096">
    <property type="component" value="Unassembled WGS sequence"/>
</dbReference>
<dbReference type="GO" id="GO:0008235">
    <property type="term" value="F:metalloexopeptidase activity"/>
    <property type="evidence" value="ECO:0007669"/>
    <property type="project" value="UniProtKB-ARBA"/>
</dbReference>
<protein>
    <submittedName>
        <fullName evidence="3">Aminopeptidase P family protein</fullName>
    </submittedName>
</protein>
<dbReference type="Pfam" id="PF00557">
    <property type="entry name" value="Peptidase_M24"/>
    <property type="match status" value="1"/>
</dbReference>
<accession>A0A4R5QB06</accession>
<keyword evidence="3" id="KW-0378">Hydrolase</keyword>
<dbReference type="PRINTS" id="PR00599">
    <property type="entry name" value="MAPEPTIDASE"/>
</dbReference>
<dbReference type="InterPro" id="IPR000587">
    <property type="entry name" value="Creatinase_N"/>
</dbReference>
<feature type="domain" description="Peptidase M24" evidence="1">
    <location>
        <begin position="184"/>
        <end position="389"/>
    </location>
</feature>
<dbReference type="CDD" id="cd01066">
    <property type="entry name" value="APP_MetAP"/>
    <property type="match status" value="1"/>
</dbReference>
<feature type="domain" description="Creatinase N-terminal" evidence="2">
    <location>
        <begin position="31"/>
        <end position="175"/>
    </location>
</feature>
<keyword evidence="3" id="KW-0031">Aminopeptidase</keyword>
<dbReference type="InterPro" id="IPR050659">
    <property type="entry name" value="Peptidase_M24B"/>
</dbReference>
<dbReference type="SUPFAM" id="SSF55920">
    <property type="entry name" value="Creatinase/aminopeptidase"/>
    <property type="match status" value="1"/>
</dbReference>
<dbReference type="RefSeq" id="WP_133291447.1">
    <property type="nucleotide sequence ID" value="NZ_SMSJ01000055.1"/>
</dbReference>
<dbReference type="SUPFAM" id="SSF53092">
    <property type="entry name" value="Creatinase/prolidase N-terminal domain"/>
    <property type="match status" value="1"/>
</dbReference>
<keyword evidence="3" id="KW-0645">Protease</keyword>
<dbReference type="InterPro" id="IPR029149">
    <property type="entry name" value="Creatin/AminoP/Spt16_N"/>
</dbReference>
<dbReference type="EMBL" id="SMSJ01000055">
    <property type="protein sequence ID" value="TDH59739.1"/>
    <property type="molecule type" value="Genomic_DNA"/>
</dbReference>
<comment type="caution">
    <text evidence="3">The sequence shown here is derived from an EMBL/GenBank/DDBJ whole genome shotgun (WGS) entry which is preliminary data.</text>
</comment>
<evidence type="ECO:0000313" key="3">
    <source>
        <dbReference type="EMBL" id="TDH59739.1"/>
    </source>
</evidence>
<dbReference type="Pfam" id="PF01321">
    <property type="entry name" value="Creatinase_N"/>
    <property type="match status" value="1"/>
</dbReference>
<evidence type="ECO:0000313" key="4">
    <source>
        <dbReference type="Proteomes" id="UP000295096"/>
    </source>
</evidence>
<name>A0A4R5QB06_9PROT</name>
<dbReference type="Gene3D" id="3.40.350.10">
    <property type="entry name" value="Creatinase/prolidase N-terminal domain"/>
    <property type="match status" value="1"/>
</dbReference>
<keyword evidence="4" id="KW-1185">Reference proteome</keyword>
<dbReference type="InterPro" id="IPR036005">
    <property type="entry name" value="Creatinase/aminopeptidase-like"/>
</dbReference>
<dbReference type="PANTHER" id="PTHR46112:SF3">
    <property type="entry name" value="AMINOPEPTIDASE YPDF"/>
    <property type="match status" value="1"/>
</dbReference>
<gene>
    <name evidence="3" type="ORF">E2C06_25720</name>
</gene>
<dbReference type="OrthoDB" id="9806388at2"/>
<dbReference type="AlphaFoldDB" id="A0A4R5QB06"/>
<organism evidence="3 4">
    <name type="scientific">Dankookia rubra</name>
    <dbReference type="NCBI Taxonomy" id="1442381"/>
    <lineage>
        <taxon>Bacteria</taxon>
        <taxon>Pseudomonadati</taxon>
        <taxon>Pseudomonadota</taxon>
        <taxon>Alphaproteobacteria</taxon>
        <taxon>Acetobacterales</taxon>
        <taxon>Roseomonadaceae</taxon>
        <taxon>Dankookia</taxon>
    </lineage>
</organism>